<dbReference type="Proteomes" id="UP000472277">
    <property type="component" value="Chromosome 8"/>
</dbReference>
<dbReference type="InParanoid" id="A0A674DAE3"/>
<dbReference type="Gene3D" id="2.60.40.200">
    <property type="entry name" value="Superoxide dismutase, copper/zinc binding domain"/>
    <property type="match status" value="1"/>
</dbReference>
<evidence type="ECO:0000313" key="3">
    <source>
        <dbReference type="Proteomes" id="UP000472277"/>
    </source>
</evidence>
<keyword evidence="3" id="KW-1185">Reference proteome</keyword>
<dbReference type="InterPro" id="IPR036423">
    <property type="entry name" value="SOD-like_Cu/Zn_dom_sf"/>
</dbReference>
<accession>A0A674DAE3</accession>
<name>A0A674DAE3_SALTR</name>
<dbReference type="Ensembl" id="ENSSTUT00000098634.1">
    <property type="protein sequence ID" value="ENSSTUP00000092566.1"/>
    <property type="gene ID" value="ENSSTUG00000040820.1"/>
</dbReference>
<dbReference type="SUPFAM" id="SSF49329">
    <property type="entry name" value="Cu,Zn superoxide dismutase-like"/>
    <property type="match status" value="1"/>
</dbReference>
<proteinExistence type="predicted"/>
<dbReference type="AlphaFoldDB" id="A0A674DAE3"/>
<dbReference type="Pfam" id="PF00080">
    <property type="entry name" value="Sod_Cu"/>
    <property type="match status" value="1"/>
</dbReference>
<reference evidence="2" key="1">
    <citation type="submission" date="2025-08" db="UniProtKB">
        <authorList>
            <consortium name="Ensembl"/>
        </authorList>
    </citation>
    <scope>IDENTIFICATION</scope>
</reference>
<protein>
    <recommendedName>
        <fullName evidence="1">Superoxide dismutase copper/zinc binding domain-containing protein</fullName>
    </recommendedName>
</protein>
<evidence type="ECO:0000313" key="2">
    <source>
        <dbReference type="Ensembl" id="ENSSTUP00000092566.1"/>
    </source>
</evidence>
<organism evidence="2 3">
    <name type="scientific">Salmo trutta</name>
    <name type="common">Brown trout</name>
    <dbReference type="NCBI Taxonomy" id="8032"/>
    <lineage>
        <taxon>Eukaryota</taxon>
        <taxon>Metazoa</taxon>
        <taxon>Chordata</taxon>
        <taxon>Craniata</taxon>
        <taxon>Vertebrata</taxon>
        <taxon>Euteleostomi</taxon>
        <taxon>Actinopterygii</taxon>
        <taxon>Neopterygii</taxon>
        <taxon>Teleostei</taxon>
        <taxon>Protacanthopterygii</taxon>
        <taxon>Salmoniformes</taxon>
        <taxon>Salmonidae</taxon>
        <taxon>Salmoninae</taxon>
        <taxon>Salmo</taxon>
    </lineage>
</organism>
<dbReference type="GO" id="GO:0006801">
    <property type="term" value="P:superoxide metabolic process"/>
    <property type="evidence" value="ECO:0007669"/>
    <property type="project" value="InterPro"/>
</dbReference>
<evidence type="ECO:0000259" key="1">
    <source>
        <dbReference type="Pfam" id="PF00080"/>
    </source>
</evidence>
<dbReference type="GO" id="GO:0046872">
    <property type="term" value="F:metal ion binding"/>
    <property type="evidence" value="ECO:0007669"/>
    <property type="project" value="InterPro"/>
</dbReference>
<sequence>AIRQLCSIILLIQESARSNDSVLCQEADSKTEDKIPEVNDLNGTLYATCDVKPSRTLPRGQPKVHGQVLFKQSYPDCQLPIMVYVKGFPNKNLGPPINVESAIHIHRYRDLNESCDSAGPHFNPQGGEPSQLPGRPGPCHTVCLLCHGSEKYQHNIQLNNKSIITVPLKETDIFEKKLTNHSLNSRSQFKLHCFVSYSLYNKLIYCT</sequence>
<dbReference type="InterPro" id="IPR001424">
    <property type="entry name" value="SOD_Cu_Zn_dom"/>
</dbReference>
<feature type="domain" description="Superoxide dismutase copper/zinc binding" evidence="1">
    <location>
        <begin position="64"/>
        <end position="127"/>
    </location>
</feature>
<reference evidence="2" key="2">
    <citation type="submission" date="2025-09" db="UniProtKB">
        <authorList>
            <consortium name="Ensembl"/>
        </authorList>
    </citation>
    <scope>IDENTIFICATION</scope>
</reference>